<evidence type="ECO:0000259" key="8">
    <source>
        <dbReference type="PROSITE" id="PS50238"/>
    </source>
</evidence>
<dbReference type="SMART" id="SM00324">
    <property type="entry name" value="RhoGAP"/>
    <property type="match status" value="1"/>
</dbReference>
<dbReference type="GO" id="GO:0030336">
    <property type="term" value="P:negative regulation of cell migration"/>
    <property type="evidence" value="ECO:0000318"/>
    <property type="project" value="GO_Central"/>
</dbReference>
<dbReference type="SUPFAM" id="SSF48350">
    <property type="entry name" value="GTPase activation domain, GAP"/>
    <property type="match status" value="1"/>
</dbReference>
<dbReference type="HOGENOM" id="CLU_005715_2_1_1"/>
<dbReference type="Pfam" id="PF00018">
    <property type="entry name" value="SH3_1"/>
    <property type="match status" value="1"/>
</dbReference>
<feature type="compositionally biased region" description="Basic and acidic residues" evidence="6">
    <location>
        <begin position="919"/>
        <end position="941"/>
    </location>
</feature>
<dbReference type="Gene3D" id="1.10.555.10">
    <property type="entry name" value="Rho GTPase activation protein"/>
    <property type="match status" value="1"/>
</dbReference>
<evidence type="ECO:0000259" key="7">
    <source>
        <dbReference type="PROSITE" id="PS50002"/>
    </source>
</evidence>
<dbReference type="eggNOG" id="KOG3565">
    <property type="taxonomic scope" value="Eukaryota"/>
</dbReference>
<evidence type="ECO:0000256" key="3">
    <source>
        <dbReference type="ARBA" id="ARBA00023054"/>
    </source>
</evidence>
<keyword evidence="2" id="KW-0343">GTPase activation</keyword>
<accession>T1EQN1</accession>
<dbReference type="GO" id="GO:0007165">
    <property type="term" value="P:signal transduction"/>
    <property type="evidence" value="ECO:0007669"/>
    <property type="project" value="InterPro"/>
</dbReference>
<sequence length="1390" mass="156871">MANGEIIMSTENLDYRGTSCGLGEFTSPSSLRNSLRRQKEPFWIQNIRFQLQEQLKCLDIRLENHVAMLVEIQDFYKRRAEVEQDYSKNMDKLVKQIVSRHRADKRETWPGYSTYSIWQTLLSTTKKLGKDHGVLSELYANQMVFRVSELAEDTQRIYKKSMKTYHIYHGESQHAENKFRQIENQRIKTENSHSGKVVLTRRFRNIEKQSEKRQLKYMESRLRAVKARNEYLLCLEAANASMNKYFSDDLHDLINTMDYGYHSTLSRAVMLHVSAENNMIQSRNGCLDLFNKRVRDLVQKSDKQTFLDLFTQPFLPPKPFEFQAHKGDEINQLSGQKSVQEDLVERLRSIAERLNALKVENDEARMITFFHIWKTLETTDNRFLEMVTHKDYDVTRYFQDDSPQTPCSPLERDKLRSDQLETEEYYLNKFHDYQTTNNLIARLQAKYNCIEKALSDNNCSALASIGLSAVPPKPKRRKVLGKAPLAGQPQLFGGTVVEYVEASGEEIPLIVRSCVRIINLYGMHHQGVFRVSGSQIEINEFKNQFERGIDPLPDKVDGKDMNSVAGVLKLYFRELREPLFPFAMFQELINFISVNSFNNPDDLPESISRLKHLLLTSLPRPVIILMRYLFAFLNHLSEFSDENMMDPYNLAICFGPTLMPVPPELDQVLYQSHVTELVKNIILYQDEVFPRQMDEENKDSGGTIYERCEVQVEGRPTIVSEALSDEEEIIEDIISEDELDVTEALALFDFHGRTDRELSFKKGDTLIVYEKVSPDWWEGAVGDKEGLLPDKYISVQTRNKYGTFKSQEEDKFKSTESLPLKSYTLSVIRSDDLSPMSASHPNLELRHQVSAGNINNNNNNNNRSLGSNSTSSSNSSQLTNSNDDDMSTLKILTAYKPEVKDGGSNDGSGGGLVNQRKNKPFETLRTKMKSPDPPKLPDRSSSEIGKTVSSNFLPSPLHQQHITQLPQHQHHLPHQQHSTNKDDCLHHLSTAMTKTHLKMNVESNTEDLANDIDMALAEVMSGIHSLGLQVQGLDDFKRTPDLVIDLPQNSMLHQTSPKTPSTIAATSRATTTTTANDDSSNVLTTAEVFANADQCTIKKGQGIAIVSKTQQNQHQQPQIPSVQKNTDSGVQVRRQQFTDKKYATLGRAETKHLSARQNDFDAGDRNSFGKLKTGTSAVLRQHSVASADSHQIPIIPPTRTTSRLATENILEANKNMGCRKAGTITQGTATKISQALLSKSILNPFDIPFSDRRVSSPDNSCNTAGNNVEISSKQTTITTKSITSTTKATTLGTETTAPSSTTTNLSPLPSPTSSRSNDNATEASNLQQKTDVGTWSQDILNSKMSAKVKPPIMKKPARVSELSRRLTIDSQTTSPFNKSADNSTLTSKEL</sequence>
<dbReference type="Proteomes" id="UP000015101">
    <property type="component" value="Unassembled WGS sequence"/>
</dbReference>
<dbReference type="PANTHER" id="PTHR14166">
    <property type="entry name" value="SLIT-ROBO RHO GTPASE ACTIVATING PROTEIN"/>
    <property type="match status" value="1"/>
</dbReference>
<dbReference type="GeneID" id="20198881"/>
<dbReference type="InterPro" id="IPR000198">
    <property type="entry name" value="RhoGAP_dom"/>
</dbReference>
<dbReference type="EMBL" id="AMQM01000644">
    <property type="status" value="NOT_ANNOTATED_CDS"/>
    <property type="molecule type" value="Genomic_DNA"/>
</dbReference>
<dbReference type="InterPro" id="IPR001060">
    <property type="entry name" value="FCH_dom"/>
</dbReference>
<evidence type="ECO:0000256" key="4">
    <source>
        <dbReference type="PROSITE-ProRule" id="PRU00192"/>
    </source>
</evidence>
<dbReference type="FunFam" id="1.20.1270.60:FF:000094">
    <property type="entry name" value="SLIT-ROBO Rho GTPase-activating 2 protein"/>
    <property type="match status" value="1"/>
</dbReference>
<reference evidence="12" key="1">
    <citation type="submission" date="2012-12" db="EMBL/GenBank/DDBJ databases">
        <authorList>
            <person name="Hellsten U."/>
            <person name="Grimwood J."/>
            <person name="Chapman J.A."/>
            <person name="Shapiro H."/>
            <person name="Aerts A."/>
            <person name="Otillar R.P."/>
            <person name="Terry A.Y."/>
            <person name="Boore J.L."/>
            <person name="Simakov O."/>
            <person name="Marletaz F."/>
            <person name="Cho S.-J."/>
            <person name="Edsinger-Gonzales E."/>
            <person name="Havlak P."/>
            <person name="Kuo D.-H."/>
            <person name="Larsson T."/>
            <person name="Lv J."/>
            <person name="Arendt D."/>
            <person name="Savage R."/>
            <person name="Osoegawa K."/>
            <person name="de Jong P."/>
            <person name="Lindberg D.R."/>
            <person name="Seaver E.C."/>
            <person name="Weisblat D.A."/>
            <person name="Putnam N.H."/>
            <person name="Grigoriev I.V."/>
            <person name="Rokhsar D.S."/>
        </authorList>
    </citation>
    <scope>NUCLEOTIDE SEQUENCE</scope>
</reference>
<feature type="compositionally biased region" description="Low complexity" evidence="6">
    <location>
        <begin position="1287"/>
        <end position="1316"/>
    </location>
</feature>
<dbReference type="FunFam" id="2.30.30.40:FF:000136">
    <property type="entry name" value="Rho GTPase activating protein 4"/>
    <property type="match status" value="1"/>
</dbReference>
<dbReference type="InterPro" id="IPR051627">
    <property type="entry name" value="SLIT-ROBO_RhoGAP"/>
</dbReference>
<dbReference type="InParanoid" id="T1EQN1"/>
<reference evidence="10 12" key="2">
    <citation type="journal article" date="2013" name="Nature">
        <title>Insights into bilaterian evolution from three spiralian genomes.</title>
        <authorList>
            <person name="Simakov O."/>
            <person name="Marletaz F."/>
            <person name="Cho S.J."/>
            <person name="Edsinger-Gonzales E."/>
            <person name="Havlak P."/>
            <person name="Hellsten U."/>
            <person name="Kuo D.H."/>
            <person name="Larsson T."/>
            <person name="Lv J."/>
            <person name="Arendt D."/>
            <person name="Savage R."/>
            <person name="Osoegawa K."/>
            <person name="de Jong P."/>
            <person name="Grimwood J."/>
            <person name="Chapman J.A."/>
            <person name="Shapiro H."/>
            <person name="Aerts A."/>
            <person name="Otillar R.P."/>
            <person name="Terry A.Y."/>
            <person name="Boore J.L."/>
            <person name="Grigoriev I.V."/>
            <person name="Lindberg D.R."/>
            <person name="Seaver E.C."/>
            <person name="Weisblat D.A."/>
            <person name="Putnam N.H."/>
            <person name="Rokhsar D.S."/>
        </authorList>
    </citation>
    <scope>NUCLEOTIDE SEQUENCE</scope>
</reference>
<evidence type="ECO:0000256" key="6">
    <source>
        <dbReference type="SAM" id="MobiDB-lite"/>
    </source>
</evidence>
<feature type="compositionally biased region" description="Polar residues" evidence="6">
    <location>
        <begin position="1317"/>
        <end position="1344"/>
    </location>
</feature>
<feature type="domain" description="SH3" evidence="7">
    <location>
        <begin position="739"/>
        <end position="798"/>
    </location>
</feature>
<evidence type="ECO:0008006" key="13">
    <source>
        <dbReference type="Google" id="ProtNLM"/>
    </source>
</evidence>
<feature type="domain" description="F-BAR" evidence="9">
    <location>
        <begin position="45"/>
        <end position="302"/>
    </location>
</feature>
<organism evidence="11 12">
    <name type="scientific">Helobdella robusta</name>
    <name type="common">Californian leech</name>
    <dbReference type="NCBI Taxonomy" id="6412"/>
    <lineage>
        <taxon>Eukaryota</taxon>
        <taxon>Metazoa</taxon>
        <taxon>Spiralia</taxon>
        <taxon>Lophotrochozoa</taxon>
        <taxon>Annelida</taxon>
        <taxon>Clitellata</taxon>
        <taxon>Hirudinea</taxon>
        <taxon>Rhynchobdellida</taxon>
        <taxon>Glossiphoniidae</taxon>
        <taxon>Helobdella</taxon>
    </lineage>
</organism>
<dbReference type="InterPro" id="IPR036028">
    <property type="entry name" value="SH3-like_dom_sf"/>
</dbReference>
<evidence type="ECO:0000313" key="10">
    <source>
        <dbReference type="EMBL" id="ESO06543.1"/>
    </source>
</evidence>
<reference evidence="11" key="3">
    <citation type="submission" date="2015-06" db="UniProtKB">
        <authorList>
            <consortium name="EnsemblMetazoa"/>
        </authorList>
    </citation>
    <scope>IDENTIFICATION</scope>
</reference>
<dbReference type="FunFam" id="1.10.555.10:FF:000026">
    <property type="entry name" value="Rho GTPase activating protein 4"/>
    <property type="match status" value="1"/>
</dbReference>
<dbReference type="GO" id="GO:0005096">
    <property type="term" value="F:GTPase activator activity"/>
    <property type="evidence" value="ECO:0000318"/>
    <property type="project" value="GO_Central"/>
</dbReference>
<dbReference type="Pfam" id="PF00611">
    <property type="entry name" value="FCH"/>
    <property type="match status" value="1"/>
</dbReference>
<dbReference type="PROSITE" id="PS50238">
    <property type="entry name" value="RHOGAP"/>
    <property type="match status" value="1"/>
</dbReference>
<gene>
    <name evidence="11" type="primary">20198881</name>
    <name evidence="10" type="ORF">HELRODRAFT_160724</name>
</gene>
<proteinExistence type="predicted"/>
<dbReference type="InterPro" id="IPR001452">
    <property type="entry name" value="SH3_domain"/>
</dbReference>
<evidence type="ECO:0000313" key="11">
    <source>
        <dbReference type="EnsemblMetazoa" id="HelroP160724"/>
    </source>
</evidence>
<dbReference type="STRING" id="6412.T1EQN1"/>
<dbReference type="Gene3D" id="2.30.30.40">
    <property type="entry name" value="SH3 Domains"/>
    <property type="match status" value="1"/>
</dbReference>
<dbReference type="InterPro" id="IPR031160">
    <property type="entry name" value="F_BAR_dom"/>
</dbReference>
<dbReference type="EnsemblMetazoa" id="HelroT160724">
    <property type="protein sequence ID" value="HelroP160724"/>
    <property type="gene ID" value="HelroG160724"/>
</dbReference>
<keyword evidence="1 4" id="KW-0728">SH3 domain</keyword>
<dbReference type="PROSITE" id="PS51741">
    <property type="entry name" value="F_BAR"/>
    <property type="match status" value="1"/>
</dbReference>
<dbReference type="Gene3D" id="1.20.1270.60">
    <property type="entry name" value="Arfaptin homology (AH) domain/BAR domain"/>
    <property type="match status" value="1"/>
</dbReference>
<feature type="domain" description="Rho-GAP" evidence="8">
    <location>
        <begin position="494"/>
        <end position="689"/>
    </location>
</feature>
<feature type="compositionally biased region" description="Polar residues" evidence="6">
    <location>
        <begin position="1368"/>
        <end position="1390"/>
    </location>
</feature>
<evidence type="ECO:0000259" key="9">
    <source>
        <dbReference type="PROSITE" id="PS51741"/>
    </source>
</evidence>
<dbReference type="Pfam" id="PF00620">
    <property type="entry name" value="RhoGAP"/>
    <property type="match status" value="1"/>
</dbReference>
<feature type="compositionally biased region" description="Low complexity" evidence="6">
    <location>
        <begin position="851"/>
        <end position="881"/>
    </location>
</feature>
<dbReference type="EMBL" id="KB096324">
    <property type="protein sequence ID" value="ESO06543.1"/>
    <property type="molecule type" value="Genomic_DNA"/>
</dbReference>
<dbReference type="SMART" id="SM00055">
    <property type="entry name" value="FCH"/>
    <property type="match status" value="1"/>
</dbReference>
<keyword evidence="3 5" id="KW-0175">Coiled coil</keyword>
<evidence type="ECO:0000256" key="1">
    <source>
        <dbReference type="ARBA" id="ARBA00022443"/>
    </source>
</evidence>
<dbReference type="SMART" id="SM00326">
    <property type="entry name" value="SH3"/>
    <property type="match status" value="1"/>
</dbReference>
<dbReference type="SUPFAM" id="SSF103657">
    <property type="entry name" value="BAR/IMD domain-like"/>
    <property type="match status" value="1"/>
</dbReference>
<dbReference type="SUPFAM" id="SSF50044">
    <property type="entry name" value="SH3-domain"/>
    <property type="match status" value="1"/>
</dbReference>
<feature type="region of interest" description="Disordered" evidence="6">
    <location>
        <begin position="1287"/>
        <end position="1390"/>
    </location>
</feature>
<dbReference type="CTD" id="20198881"/>
<evidence type="ECO:0000256" key="5">
    <source>
        <dbReference type="PROSITE-ProRule" id="PRU01077"/>
    </source>
</evidence>
<dbReference type="InterPro" id="IPR008936">
    <property type="entry name" value="Rho_GTPase_activation_prot"/>
</dbReference>
<evidence type="ECO:0000256" key="2">
    <source>
        <dbReference type="ARBA" id="ARBA00022468"/>
    </source>
</evidence>
<protein>
    <recommendedName>
        <fullName evidence="13">SLIT-ROBO Rho GTPase-activating protein 1</fullName>
    </recommendedName>
</protein>
<dbReference type="OrthoDB" id="5981864at2759"/>
<evidence type="ECO:0000313" key="12">
    <source>
        <dbReference type="Proteomes" id="UP000015101"/>
    </source>
</evidence>
<dbReference type="RefSeq" id="XP_009015911.1">
    <property type="nucleotide sequence ID" value="XM_009017663.1"/>
</dbReference>
<feature type="region of interest" description="Disordered" evidence="6">
    <location>
        <begin position="851"/>
        <end position="944"/>
    </location>
</feature>
<dbReference type="PROSITE" id="PS50002">
    <property type="entry name" value="SH3"/>
    <property type="match status" value="1"/>
</dbReference>
<name>T1EQN1_HELRO</name>
<dbReference type="InterPro" id="IPR027267">
    <property type="entry name" value="AH/BAR_dom_sf"/>
</dbReference>
<keyword evidence="12" id="KW-1185">Reference proteome</keyword>
<dbReference type="KEGG" id="hro:HELRODRAFT_160724"/>